<evidence type="ECO:0000256" key="17">
    <source>
        <dbReference type="PIRSR" id="PIRSR604809-50"/>
    </source>
</evidence>
<dbReference type="InterPro" id="IPR014746">
    <property type="entry name" value="Gln_synth/guanido_kin_cat_dom"/>
</dbReference>
<organism evidence="22 23">
    <name type="scientific">Alkaliphilus serpentinus</name>
    <dbReference type="NCBI Taxonomy" id="1482731"/>
    <lineage>
        <taxon>Bacteria</taxon>
        <taxon>Bacillati</taxon>
        <taxon>Bacillota</taxon>
        <taxon>Clostridia</taxon>
        <taxon>Peptostreptococcales</taxon>
        <taxon>Natronincolaceae</taxon>
        <taxon>Alkaliphilus</taxon>
    </lineage>
</organism>
<dbReference type="EC" id="6.3.1.2" evidence="3"/>
<feature type="binding site" evidence="15">
    <location>
        <position position="316"/>
    </location>
    <ligand>
        <name>ATP</name>
        <dbReference type="ChEBI" id="CHEBI:30616"/>
    </ligand>
</feature>
<evidence type="ECO:0000256" key="2">
    <source>
        <dbReference type="ARBA" id="ARBA00009897"/>
    </source>
</evidence>
<dbReference type="AlphaFoldDB" id="A0A833MBK8"/>
<evidence type="ECO:0000256" key="6">
    <source>
        <dbReference type="ARBA" id="ARBA00022598"/>
    </source>
</evidence>
<dbReference type="Pfam" id="PF00120">
    <property type="entry name" value="Gln-synt_C"/>
    <property type="match status" value="1"/>
</dbReference>
<dbReference type="InterPro" id="IPR036651">
    <property type="entry name" value="Gln_synt_N_sf"/>
</dbReference>
<sequence length="444" mass="50032">MKALSSDEVIGRAEADNVRFINLQFTDIFGKLKNLAITTSQLETALKGQIMFDGSSIDGYKRVEESDMLLKPDPSTFQIFPWRTGSHGNSARLICDVCNIDGTPFTGGPRNILKKVLGELKEQGYDYYVGPEVEFFLFERDEKGNPITKIHDDAGYFDAAPTDLGEDARRDICLLLEKMGFEIEASHHEAAPGQHEIDFKYDEALATADKITTFKLAVKTIAKQHGLHATFMPKPFRGANGTCMHINQSLFKDGKNAFYDEEDELGLSQEAYYFIGGLIEHGRELAAITNASVNSYKRFVPGYEAPTDVAWGICNRTPLIRIPGSRGVATRVELRNPDPTANHYLALAVILAAGLDGINNKISPPPYYDGCAYEMDEETRKKKGIKRFPASLNEALDEMEKSQLVRKTLGDHVFNTYLKVKKQEWREYNEEIHQWELEKYLSLY</sequence>
<dbReference type="Proteomes" id="UP000465601">
    <property type="component" value="Unassembled WGS sequence"/>
</dbReference>
<dbReference type="GO" id="GO:0006542">
    <property type="term" value="P:glutamine biosynthetic process"/>
    <property type="evidence" value="ECO:0007669"/>
    <property type="project" value="InterPro"/>
</dbReference>
<keyword evidence="10 16" id="KW-0460">Magnesium</keyword>
<evidence type="ECO:0000256" key="7">
    <source>
        <dbReference type="ARBA" id="ARBA00022723"/>
    </source>
</evidence>
<dbReference type="SUPFAM" id="SSF55931">
    <property type="entry name" value="Glutamine synthetase/guanido kinase"/>
    <property type="match status" value="1"/>
</dbReference>
<evidence type="ECO:0000313" key="23">
    <source>
        <dbReference type="Proteomes" id="UP000465601"/>
    </source>
</evidence>
<feature type="binding site" evidence="15">
    <location>
        <begin position="199"/>
        <end position="201"/>
    </location>
    <ligand>
        <name>ATP</name>
        <dbReference type="ChEBI" id="CHEBI:30616"/>
    </ligand>
</feature>
<dbReference type="OrthoDB" id="9807095at2"/>
<evidence type="ECO:0000259" key="21">
    <source>
        <dbReference type="PROSITE" id="PS51987"/>
    </source>
</evidence>
<keyword evidence="7 16" id="KW-0479">Metal-binding</keyword>
<dbReference type="GO" id="GO:0005524">
    <property type="term" value="F:ATP binding"/>
    <property type="evidence" value="ECO:0007669"/>
    <property type="project" value="UniProtKB-KW"/>
</dbReference>
<keyword evidence="9 15" id="KW-0067">ATP-binding</keyword>
<dbReference type="GO" id="GO:0004356">
    <property type="term" value="F:glutamine synthetase activity"/>
    <property type="evidence" value="ECO:0007669"/>
    <property type="project" value="UniProtKB-EC"/>
</dbReference>
<feature type="binding site" evidence="16">
    <location>
        <position position="189"/>
    </location>
    <ligand>
        <name>Mg(2+)</name>
        <dbReference type="ChEBI" id="CHEBI:18420"/>
        <label>1</label>
    </ligand>
</feature>
<evidence type="ECO:0000256" key="9">
    <source>
        <dbReference type="ARBA" id="ARBA00022840"/>
    </source>
</evidence>
<feature type="binding site" evidence="14">
    <location>
        <position position="298"/>
    </location>
    <ligand>
        <name>L-glutamate</name>
        <dbReference type="ChEBI" id="CHEBI:29985"/>
    </ligand>
</feature>
<evidence type="ECO:0000256" key="12">
    <source>
        <dbReference type="ARBA" id="ARBA00030668"/>
    </source>
</evidence>
<dbReference type="PROSITE" id="PS51986">
    <property type="entry name" value="GS_BETA_GRASP"/>
    <property type="match status" value="1"/>
</dbReference>
<evidence type="ECO:0000256" key="16">
    <source>
        <dbReference type="PIRSR" id="PIRSR604809-3"/>
    </source>
</evidence>
<evidence type="ECO:0000256" key="13">
    <source>
        <dbReference type="ARBA" id="ARBA00049436"/>
    </source>
</evidence>
<dbReference type="GO" id="GO:0046872">
    <property type="term" value="F:metal ion binding"/>
    <property type="evidence" value="ECO:0007669"/>
    <property type="project" value="UniProtKB-KW"/>
</dbReference>
<dbReference type="InterPro" id="IPR027302">
    <property type="entry name" value="Gln_synth_N_conserv_site"/>
</dbReference>
<proteinExistence type="inferred from homology"/>
<dbReference type="InterPro" id="IPR008146">
    <property type="entry name" value="Gln_synth_cat_dom"/>
</dbReference>
<comment type="similarity">
    <text evidence="2 18 19">Belongs to the glutamine synthetase family.</text>
</comment>
<comment type="cofactor">
    <cofactor evidence="16">
        <name>Mg(2+)</name>
        <dbReference type="ChEBI" id="CHEBI:18420"/>
    </cofactor>
    <text evidence="16">Binds 2 Mg(2+) ions per subunit.</text>
</comment>
<evidence type="ECO:0000256" key="11">
    <source>
        <dbReference type="ARBA" id="ARBA00030136"/>
    </source>
</evidence>
<feature type="binding site" evidence="16">
    <location>
        <position position="132"/>
    </location>
    <ligand>
        <name>Mg(2+)</name>
        <dbReference type="ChEBI" id="CHEBI:18420"/>
        <label>1</label>
    </ligand>
</feature>
<evidence type="ECO:0000256" key="18">
    <source>
        <dbReference type="PROSITE-ProRule" id="PRU01330"/>
    </source>
</evidence>
<evidence type="ECO:0000256" key="5">
    <source>
        <dbReference type="ARBA" id="ARBA00022490"/>
    </source>
</evidence>
<feature type="binding site" evidence="14">
    <location>
        <position position="335"/>
    </location>
    <ligand>
        <name>L-glutamate</name>
        <dbReference type="ChEBI" id="CHEBI:29985"/>
    </ligand>
</feature>
<feature type="binding site" evidence="14">
    <location>
        <begin position="240"/>
        <end position="241"/>
    </location>
    <ligand>
        <name>L-glutamate</name>
        <dbReference type="ChEBI" id="CHEBI:29985"/>
    </ligand>
</feature>
<dbReference type="GO" id="GO:0005737">
    <property type="term" value="C:cytoplasm"/>
    <property type="evidence" value="ECO:0007669"/>
    <property type="project" value="UniProtKB-SubCell"/>
</dbReference>
<keyword evidence="17" id="KW-0597">Phosphoprotein</keyword>
<dbReference type="Gene3D" id="3.10.20.70">
    <property type="entry name" value="Glutamine synthetase, N-terminal domain"/>
    <property type="match status" value="1"/>
</dbReference>
<evidence type="ECO:0000256" key="19">
    <source>
        <dbReference type="RuleBase" id="RU000384"/>
    </source>
</evidence>
<keyword evidence="6 22" id="KW-0436">Ligase</keyword>
<protein>
    <recommendedName>
        <fullName evidence="4">Glutamine synthetase</fullName>
        <ecNumber evidence="3">6.3.1.2</ecNumber>
    </recommendedName>
    <alternativeName>
        <fullName evidence="12">Glutamate--ammonia ligase</fullName>
    </alternativeName>
    <alternativeName>
        <fullName evidence="11">Glutamine synthetase I alpha</fullName>
    </alternativeName>
</protein>
<evidence type="ECO:0000256" key="10">
    <source>
        <dbReference type="ARBA" id="ARBA00022842"/>
    </source>
</evidence>
<dbReference type="EMBL" id="WBZB01000002">
    <property type="protein sequence ID" value="KAB3533572.1"/>
    <property type="molecule type" value="Genomic_DNA"/>
</dbReference>
<keyword evidence="8 15" id="KW-0547">Nucleotide-binding</keyword>
<feature type="binding site" evidence="16">
    <location>
        <position position="134"/>
    </location>
    <ligand>
        <name>Mg(2+)</name>
        <dbReference type="ChEBI" id="CHEBI:18420"/>
        <label>1</label>
    </ligand>
</feature>
<feature type="binding site" evidence="16">
    <location>
        <position position="196"/>
    </location>
    <ligand>
        <name>Mg(2+)</name>
        <dbReference type="ChEBI" id="CHEBI:18420"/>
        <label>1</label>
    </ligand>
</feature>
<feature type="domain" description="GS catalytic" evidence="21">
    <location>
        <begin position="109"/>
        <end position="444"/>
    </location>
</feature>
<evidence type="ECO:0000256" key="4">
    <source>
        <dbReference type="ARBA" id="ARBA00021364"/>
    </source>
</evidence>
<gene>
    <name evidence="22" type="primary">glnA</name>
    <name evidence="22" type="ORF">F8153_00190</name>
</gene>
<feature type="binding site" evidence="16">
    <location>
        <position position="333"/>
    </location>
    <ligand>
        <name>Mg(2+)</name>
        <dbReference type="ChEBI" id="CHEBI:18420"/>
        <label>1</label>
    </ligand>
</feature>
<evidence type="ECO:0000259" key="20">
    <source>
        <dbReference type="PROSITE" id="PS51986"/>
    </source>
</evidence>
<dbReference type="SMART" id="SM01230">
    <property type="entry name" value="Gln-synt_C"/>
    <property type="match status" value="1"/>
</dbReference>
<dbReference type="RefSeq" id="WP_151864389.1">
    <property type="nucleotide sequence ID" value="NZ_WBZB01000002.1"/>
</dbReference>
<feature type="binding site" evidence="16">
    <location>
        <position position="245"/>
    </location>
    <ligand>
        <name>Mg(2+)</name>
        <dbReference type="ChEBI" id="CHEBI:18420"/>
        <label>1</label>
    </ligand>
</feature>
<reference evidence="22 23" key="1">
    <citation type="submission" date="2019-10" db="EMBL/GenBank/DDBJ databases">
        <title>Alkaliphilus serpentinus sp. nov. and Alkaliphilus pronyensis sp. nov., two novel anaerobic alkaliphilic species isolated from the serpentinized-hosted hydrothermal field of the Prony Bay (New Caledonia).</title>
        <authorList>
            <person name="Postec A."/>
        </authorList>
    </citation>
    <scope>NUCLEOTIDE SEQUENCE [LARGE SCALE GENOMIC DNA]</scope>
    <source>
        <strain evidence="22 23">LacT</strain>
    </source>
</reference>
<dbReference type="Pfam" id="PF03951">
    <property type="entry name" value="Gln-synt_N"/>
    <property type="match status" value="1"/>
</dbReference>
<dbReference type="PANTHER" id="PTHR43785">
    <property type="entry name" value="GAMMA-GLUTAMYLPUTRESCINE SYNTHETASE"/>
    <property type="match status" value="1"/>
</dbReference>
<dbReference type="FunFam" id="3.30.590.10:FF:000003">
    <property type="entry name" value="Glutamine synthetase 2"/>
    <property type="match status" value="1"/>
</dbReference>
<comment type="caution">
    <text evidence="22">The sequence shown here is derived from an EMBL/GenBank/DDBJ whole genome shotgun (WGS) entry which is preliminary data.</text>
</comment>
<name>A0A833MBK8_9FIRM</name>
<dbReference type="Gene3D" id="3.30.590.10">
    <property type="entry name" value="Glutamine synthetase/guanido kinase, catalytic domain"/>
    <property type="match status" value="1"/>
</dbReference>
<dbReference type="SUPFAM" id="SSF54368">
    <property type="entry name" value="Glutamine synthetase, N-terminal domain"/>
    <property type="match status" value="1"/>
</dbReference>
<dbReference type="InterPro" id="IPR004809">
    <property type="entry name" value="Gln_synth_I"/>
</dbReference>
<feature type="modified residue" description="O-AMP-tyrosine" evidence="17">
    <location>
        <position position="373"/>
    </location>
</feature>
<feature type="binding site" evidence="14">
    <location>
        <position position="316"/>
    </location>
    <ligand>
        <name>L-glutamate</name>
        <dbReference type="ChEBI" id="CHEBI:29985"/>
    </ligand>
</feature>
<feature type="binding site" evidence="15">
    <location>
        <position position="184"/>
    </location>
    <ligand>
        <name>ATP</name>
        <dbReference type="ChEBI" id="CHEBI:30616"/>
    </ligand>
</feature>
<evidence type="ECO:0000256" key="14">
    <source>
        <dbReference type="PIRSR" id="PIRSR604809-1"/>
    </source>
</evidence>
<accession>A0A833MBK8</accession>
<comment type="subcellular location">
    <subcellularLocation>
        <location evidence="1">Cytoplasm</location>
    </subcellularLocation>
</comment>
<dbReference type="PROSITE" id="PS51987">
    <property type="entry name" value="GS_CATALYTIC"/>
    <property type="match status" value="1"/>
</dbReference>
<keyword evidence="23" id="KW-1185">Reference proteome</keyword>
<feature type="binding site" evidence="14">
    <location>
        <position position="304"/>
    </location>
    <ligand>
        <name>L-glutamate</name>
        <dbReference type="ChEBI" id="CHEBI:29985"/>
    </ligand>
</feature>
<evidence type="ECO:0000313" key="22">
    <source>
        <dbReference type="EMBL" id="KAB3533572.1"/>
    </source>
</evidence>
<evidence type="ECO:0000256" key="15">
    <source>
        <dbReference type="PIRSR" id="PIRSR604809-2"/>
    </source>
</evidence>
<evidence type="ECO:0000256" key="1">
    <source>
        <dbReference type="ARBA" id="ARBA00004496"/>
    </source>
</evidence>
<evidence type="ECO:0000256" key="8">
    <source>
        <dbReference type="ARBA" id="ARBA00022741"/>
    </source>
</evidence>
<keyword evidence="5" id="KW-0963">Cytoplasm</keyword>
<evidence type="ECO:0000256" key="3">
    <source>
        <dbReference type="ARBA" id="ARBA00012937"/>
    </source>
</evidence>
<comment type="catalytic activity">
    <reaction evidence="13">
        <text>L-glutamate + NH4(+) + ATP = L-glutamine + ADP + phosphate + H(+)</text>
        <dbReference type="Rhea" id="RHEA:16169"/>
        <dbReference type="ChEBI" id="CHEBI:15378"/>
        <dbReference type="ChEBI" id="CHEBI:28938"/>
        <dbReference type="ChEBI" id="CHEBI:29985"/>
        <dbReference type="ChEBI" id="CHEBI:30616"/>
        <dbReference type="ChEBI" id="CHEBI:43474"/>
        <dbReference type="ChEBI" id="CHEBI:58359"/>
        <dbReference type="ChEBI" id="CHEBI:456216"/>
        <dbReference type="EC" id="6.3.1.2"/>
    </reaction>
</comment>
<dbReference type="PANTHER" id="PTHR43785:SF12">
    <property type="entry name" value="TYPE-1 GLUTAMINE SYNTHETASE 2"/>
    <property type="match status" value="1"/>
</dbReference>
<dbReference type="PROSITE" id="PS00180">
    <property type="entry name" value="GLNA_1"/>
    <property type="match status" value="1"/>
</dbReference>
<dbReference type="InterPro" id="IPR008147">
    <property type="entry name" value="Gln_synt_N"/>
</dbReference>
<feature type="domain" description="GS beta-grasp" evidence="20">
    <location>
        <begin position="16"/>
        <end position="102"/>
    </location>
</feature>
<dbReference type="NCBIfam" id="TIGR00653">
    <property type="entry name" value="GlnA"/>
    <property type="match status" value="1"/>
</dbReference>